<feature type="domain" description="Bacterial phospholipase C C-terminal" evidence="4">
    <location>
        <begin position="515"/>
        <end position="598"/>
    </location>
</feature>
<dbReference type="Gene3D" id="3.40.720.10">
    <property type="entry name" value="Alkaline Phosphatase, subunit A"/>
    <property type="match status" value="2"/>
</dbReference>
<gene>
    <name evidence="5" type="ORF">MTR64_19240</name>
</gene>
<dbReference type="NCBIfam" id="TIGR03396">
    <property type="entry name" value="PC_PLC"/>
    <property type="match status" value="1"/>
</dbReference>
<reference evidence="5" key="1">
    <citation type="submission" date="2022-03" db="EMBL/GenBank/DDBJ databases">
        <title>Identification of a novel bacterium isolated from mangrove sediments.</title>
        <authorList>
            <person name="Pan X."/>
        </authorList>
    </citation>
    <scope>NUCLEOTIDE SEQUENCE</scope>
    <source>
        <strain evidence="5">B2580</strain>
    </source>
</reference>
<evidence type="ECO:0000313" key="6">
    <source>
        <dbReference type="Proteomes" id="UP001162880"/>
    </source>
</evidence>
<keyword evidence="3" id="KW-0378">Hydrolase</keyword>
<evidence type="ECO:0000256" key="1">
    <source>
        <dbReference type="ARBA" id="ARBA00009717"/>
    </source>
</evidence>
<dbReference type="NCBIfam" id="TIGR01409">
    <property type="entry name" value="TAT_signal_seq"/>
    <property type="match status" value="1"/>
</dbReference>
<dbReference type="PANTHER" id="PTHR31956">
    <property type="entry name" value="NON-SPECIFIC PHOSPHOLIPASE C4-RELATED"/>
    <property type="match status" value="1"/>
</dbReference>
<dbReference type="PANTHER" id="PTHR31956:SF36">
    <property type="entry name" value="NON-HEMOLYTIC PHOSPHOLIPASE C"/>
    <property type="match status" value="1"/>
</dbReference>
<dbReference type="InterPro" id="IPR008475">
    <property type="entry name" value="PLipase_C_C"/>
</dbReference>
<dbReference type="InterPro" id="IPR006311">
    <property type="entry name" value="TAT_signal"/>
</dbReference>
<dbReference type="CDD" id="cd16014">
    <property type="entry name" value="PLC"/>
    <property type="match status" value="1"/>
</dbReference>
<evidence type="ECO:0000259" key="4">
    <source>
        <dbReference type="Pfam" id="PF05506"/>
    </source>
</evidence>
<dbReference type="Pfam" id="PF04185">
    <property type="entry name" value="Phosphoesterase"/>
    <property type="match status" value="1"/>
</dbReference>
<dbReference type="Pfam" id="PF05506">
    <property type="entry name" value="PLipase_C_C"/>
    <property type="match status" value="2"/>
</dbReference>
<protein>
    <recommendedName>
        <fullName evidence="2">phospholipase C</fullName>
        <ecNumber evidence="2">3.1.4.3</ecNumber>
    </recommendedName>
</protein>
<dbReference type="EMBL" id="JALHLE010000041">
    <property type="protein sequence ID" value="MCJ2180712.1"/>
    <property type="molecule type" value="Genomic_DNA"/>
</dbReference>
<dbReference type="InterPro" id="IPR007312">
    <property type="entry name" value="Phosphoesterase"/>
</dbReference>
<organism evidence="5 6">
    <name type="scientific">Novosphingobium album</name>
    <name type="common">ex Hu et al. 2023</name>
    <dbReference type="NCBI Taxonomy" id="2930093"/>
    <lineage>
        <taxon>Bacteria</taxon>
        <taxon>Pseudomonadati</taxon>
        <taxon>Pseudomonadota</taxon>
        <taxon>Alphaproteobacteria</taxon>
        <taxon>Sphingomonadales</taxon>
        <taxon>Sphingomonadaceae</taxon>
        <taxon>Novosphingobium</taxon>
    </lineage>
</organism>
<evidence type="ECO:0000256" key="3">
    <source>
        <dbReference type="ARBA" id="ARBA00022801"/>
    </source>
</evidence>
<evidence type="ECO:0000313" key="5">
    <source>
        <dbReference type="EMBL" id="MCJ2180712.1"/>
    </source>
</evidence>
<accession>A0ABT0B6J7</accession>
<feature type="domain" description="Bacterial phospholipase C C-terminal" evidence="4">
    <location>
        <begin position="609"/>
        <end position="686"/>
    </location>
</feature>
<dbReference type="InterPro" id="IPR017767">
    <property type="entry name" value="PC-PLC"/>
</dbReference>
<comment type="caution">
    <text evidence="5">The sequence shown here is derived from an EMBL/GenBank/DDBJ whole genome shotgun (WGS) entry which is preliminary data.</text>
</comment>
<proteinExistence type="inferred from homology"/>
<keyword evidence="6" id="KW-1185">Reference proteome</keyword>
<sequence>MVTNNRRDFLKAAGVLGTAASFPASIGRALAIPARRVTGTIKDVKHVVILMQENRSFDHYFGTMKGVRGFGDRHTVPLPDGRTVWDQLNGAGVLPPFHLDTEATNAMKVPGTPHSFADAQAAWNQGNFGLWPKYKTDYSMGYFGREDIPFQFAMAEAFTICDAYHCSVTSGTDPNRIVFWSGSSFDPRERERGVNCRDDKSEPNNLRCWIKGALPEPGYTYAGNALEWATIPEVLEQQGIDWRIYQDPNDNWTGAMHGGLAFEGFRTCKPGEALYERGMRHWSLEQLERDVKDGTLPAVSWVLPPREWSEHPSASTPIEGAEFTARVLDALTANPDVWASTVFFQTFDENDGLFDHVPPPAPPSINADGTFAGKATFPLDGEYFDDHEDKYTSRDDGITGTTRPWGLGPRVPMYVVSPWSKGGWVNSETFDHTSVGRFLEARFGVTIPAISPWHRAMCGDLTSCFDFRTEADRAFPRLPDATGSKEALALHLQRPKILPPRNGAHPLQEQGLRRSRALPYVLHVDVEPNPETGTVTLHFINEGMVGAVFQVYDKHRLDRLPRRYCVEAGKQLADIWRPKGEQGFDILVLGPNGFRRSFTADRAEMLPLLAARYDLAGQALVLAFSNPGPASLELNVGADRYGVNTPRKLGIEAGTKQRLRWSAAETQRWYDFEVTGSGFSSRLAGRFEDGSHGVSDPLIFS</sequence>
<dbReference type="InterPro" id="IPR017850">
    <property type="entry name" value="Alkaline_phosphatase_core_sf"/>
</dbReference>
<comment type="similarity">
    <text evidence="1">Belongs to the bacterial phospholipase C family.</text>
</comment>
<dbReference type="PROSITE" id="PS51318">
    <property type="entry name" value="TAT"/>
    <property type="match status" value="1"/>
</dbReference>
<name>A0ABT0B6J7_9SPHN</name>
<dbReference type="InterPro" id="IPR019546">
    <property type="entry name" value="TAT_signal_bac_arc"/>
</dbReference>
<dbReference type="EC" id="3.1.4.3" evidence="2"/>
<evidence type="ECO:0000256" key="2">
    <source>
        <dbReference type="ARBA" id="ARBA00012018"/>
    </source>
</evidence>
<dbReference type="Proteomes" id="UP001162880">
    <property type="component" value="Unassembled WGS sequence"/>
</dbReference>
<dbReference type="Pfam" id="PF10518">
    <property type="entry name" value="TAT_signal"/>
    <property type="match status" value="1"/>
</dbReference>
<dbReference type="RefSeq" id="WP_243996160.1">
    <property type="nucleotide sequence ID" value="NZ_JALHLE010000041.1"/>
</dbReference>